<name>A0A2K8ZBJ1_9BACT</name>
<gene>
    <name evidence="2" type="ORF">CWM47_09635</name>
</gene>
<proteinExistence type="predicted"/>
<dbReference type="KEGG" id="spir:CWM47_09635"/>
<protein>
    <submittedName>
        <fullName evidence="2">Uncharacterized protein</fullName>
    </submittedName>
</protein>
<reference evidence="2 3" key="1">
    <citation type="submission" date="2017-11" db="EMBL/GenBank/DDBJ databases">
        <title>Taxonomic description and genome sequences of Spirosoma HA7 sp. nov., isolated from pollen microhabitat of Corylus avellana.</title>
        <authorList>
            <person name="Ambika Manirajan B."/>
            <person name="Suarez C."/>
            <person name="Ratering S."/>
            <person name="Geissler-Plaum R."/>
            <person name="Cardinale M."/>
            <person name="Sylvia S."/>
        </authorList>
    </citation>
    <scope>NUCLEOTIDE SEQUENCE [LARGE SCALE GENOMIC DNA]</scope>
    <source>
        <strain evidence="2 3">HA7</strain>
    </source>
</reference>
<dbReference type="AlphaFoldDB" id="A0A2K8ZBJ1"/>
<dbReference type="EMBL" id="CP025096">
    <property type="protein sequence ID" value="AUD07247.1"/>
    <property type="molecule type" value="Genomic_DNA"/>
</dbReference>
<evidence type="ECO:0000313" key="2">
    <source>
        <dbReference type="EMBL" id="AUD07247.1"/>
    </source>
</evidence>
<accession>A0A2K8ZBJ1</accession>
<dbReference type="OrthoDB" id="965331at2"/>
<keyword evidence="3" id="KW-1185">Reference proteome</keyword>
<sequence length="96" mass="10440">MTTNKELPENAEVVDTDETYDPANDENQGVMTKMIQGETADGGVSQAPYHNPIVNQGPEPEKDEVNDSDEDASGIDENKTIQQQVADGDIDESDDE</sequence>
<dbReference type="Proteomes" id="UP000232883">
    <property type="component" value="Chromosome"/>
</dbReference>
<evidence type="ECO:0000256" key="1">
    <source>
        <dbReference type="SAM" id="MobiDB-lite"/>
    </source>
</evidence>
<feature type="region of interest" description="Disordered" evidence="1">
    <location>
        <begin position="1"/>
        <end position="96"/>
    </location>
</feature>
<evidence type="ECO:0000313" key="3">
    <source>
        <dbReference type="Proteomes" id="UP000232883"/>
    </source>
</evidence>
<feature type="compositionally biased region" description="Acidic residues" evidence="1">
    <location>
        <begin position="12"/>
        <end position="24"/>
    </location>
</feature>
<organism evidence="2 3">
    <name type="scientific">Spirosoma pollinicola</name>
    <dbReference type="NCBI Taxonomy" id="2057025"/>
    <lineage>
        <taxon>Bacteria</taxon>
        <taxon>Pseudomonadati</taxon>
        <taxon>Bacteroidota</taxon>
        <taxon>Cytophagia</taxon>
        <taxon>Cytophagales</taxon>
        <taxon>Cytophagaceae</taxon>
        <taxon>Spirosoma</taxon>
    </lineage>
</organism>